<gene>
    <name evidence="1" type="ORF">PoB_005018500</name>
</gene>
<accession>A0AAV4BT96</accession>
<name>A0AAV4BT96_9GAST</name>
<reference evidence="1 2" key="1">
    <citation type="journal article" date="2021" name="Elife">
        <title>Chloroplast acquisition without the gene transfer in kleptoplastic sea slugs, Plakobranchus ocellatus.</title>
        <authorList>
            <person name="Maeda T."/>
            <person name="Takahashi S."/>
            <person name="Yoshida T."/>
            <person name="Shimamura S."/>
            <person name="Takaki Y."/>
            <person name="Nagai Y."/>
            <person name="Toyoda A."/>
            <person name="Suzuki Y."/>
            <person name="Arimoto A."/>
            <person name="Ishii H."/>
            <person name="Satoh N."/>
            <person name="Nishiyama T."/>
            <person name="Hasebe M."/>
            <person name="Maruyama T."/>
            <person name="Minagawa J."/>
            <person name="Obokata J."/>
            <person name="Shigenobu S."/>
        </authorList>
    </citation>
    <scope>NUCLEOTIDE SEQUENCE [LARGE SCALE GENOMIC DNA]</scope>
</reference>
<proteinExistence type="predicted"/>
<evidence type="ECO:0000313" key="2">
    <source>
        <dbReference type="Proteomes" id="UP000735302"/>
    </source>
</evidence>
<dbReference type="EMBL" id="BLXT01005511">
    <property type="protein sequence ID" value="GFO23680.1"/>
    <property type="molecule type" value="Genomic_DNA"/>
</dbReference>
<protein>
    <submittedName>
        <fullName evidence="1">Uncharacterized protein</fullName>
    </submittedName>
</protein>
<evidence type="ECO:0000313" key="1">
    <source>
        <dbReference type="EMBL" id="GFO23680.1"/>
    </source>
</evidence>
<sequence>MTSGGSAEKLTIVAMPAATLWLRMSRARLTRSLEKNFSTIWYWVSFGHNRMGDLPSISSKLEIYDQHNFASPTRKSFEYRLFRILLIKYGGSNIPYTRMLPKSKEKLVYGNAQPVEESAIV</sequence>
<organism evidence="1 2">
    <name type="scientific">Plakobranchus ocellatus</name>
    <dbReference type="NCBI Taxonomy" id="259542"/>
    <lineage>
        <taxon>Eukaryota</taxon>
        <taxon>Metazoa</taxon>
        <taxon>Spiralia</taxon>
        <taxon>Lophotrochozoa</taxon>
        <taxon>Mollusca</taxon>
        <taxon>Gastropoda</taxon>
        <taxon>Heterobranchia</taxon>
        <taxon>Euthyneura</taxon>
        <taxon>Panpulmonata</taxon>
        <taxon>Sacoglossa</taxon>
        <taxon>Placobranchoidea</taxon>
        <taxon>Plakobranchidae</taxon>
        <taxon>Plakobranchus</taxon>
    </lineage>
</organism>
<dbReference type="AlphaFoldDB" id="A0AAV4BT96"/>
<comment type="caution">
    <text evidence="1">The sequence shown here is derived from an EMBL/GenBank/DDBJ whole genome shotgun (WGS) entry which is preliminary data.</text>
</comment>
<keyword evidence="2" id="KW-1185">Reference proteome</keyword>
<dbReference type="Proteomes" id="UP000735302">
    <property type="component" value="Unassembled WGS sequence"/>
</dbReference>